<dbReference type="NCBIfam" id="TIGR02601">
    <property type="entry name" value="autotrns_rpt"/>
    <property type="match status" value="1"/>
</dbReference>
<evidence type="ECO:0000259" key="3">
    <source>
        <dbReference type="SMART" id="SM00014"/>
    </source>
</evidence>
<dbReference type="GO" id="GO:0008233">
    <property type="term" value="F:peptidase activity"/>
    <property type="evidence" value="ECO:0007669"/>
    <property type="project" value="UniProtKB-KW"/>
</dbReference>
<dbReference type="AlphaFoldDB" id="A0A1W6P1J8"/>
<organism evidence="4 5">
    <name type="scientific">Ketogulonicigenium robustum</name>
    <dbReference type="NCBI Taxonomy" id="92947"/>
    <lineage>
        <taxon>Bacteria</taxon>
        <taxon>Pseudomonadati</taxon>
        <taxon>Pseudomonadota</taxon>
        <taxon>Alphaproteobacteria</taxon>
        <taxon>Rhodobacterales</taxon>
        <taxon>Roseobacteraceae</taxon>
        <taxon>Ketogulonicigenium</taxon>
    </lineage>
</organism>
<dbReference type="Pfam" id="PF12951">
    <property type="entry name" value="PATR"/>
    <property type="match status" value="1"/>
</dbReference>
<dbReference type="InterPro" id="IPR011050">
    <property type="entry name" value="Pectin_lyase_fold/virulence"/>
</dbReference>
<dbReference type="STRING" id="92947.BVG79_01961"/>
<dbReference type="Gene3D" id="1.20.144.10">
    <property type="entry name" value="Phosphatidic acid phosphatase type 2/haloperoxidase"/>
    <property type="match status" value="1"/>
</dbReference>
<dbReference type="Pfam" id="PF01569">
    <property type="entry name" value="PAP2"/>
    <property type="match status" value="1"/>
</dbReference>
<dbReference type="Proteomes" id="UP000242447">
    <property type="component" value="Chromosome"/>
</dbReference>
<evidence type="ECO:0000313" key="5">
    <source>
        <dbReference type="Proteomes" id="UP000242447"/>
    </source>
</evidence>
<keyword evidence="4" id="KW-0378">Hydrolase</keyword>
<evidence type="ECO:0000256" key="1">
    <source>
        <dbReference type="ARBA" id="ARBA00022729"/>
    </source>
</evidence>
<dbReference type="SMART" id="SM00014">
    <property type="entry name" value="acidPPc"/>
    <property type="match status" value="1"/>
</dbReference>
<dbReference type="SUPFAM" id="SSF51126">
    <property type="entry name" value="Pectin lyase-like"/>
    <property type="match status" value="1"/>
</dbReference>
<evidence type="ECO:0000313" key="4">
    <source>
        <dbReference type="EMBL" id="ARO15303.1"/>
    </source>
</evidence>
<dbReference type="GO" id="GO:0006508">
    <property type="term" value="P:proteolysis"/>
    <property type="evidence" value="ECO:0007669"/>
    <property type="project" value="UniProtKB-KW"/>
</dbReference>
<feature type="chain" id="PRO_5012348449" evidence="2">
    <location>
        <begin position="28"/>
        <end position="624"/>
    </location>
</feature>
<dbReference type="InterPro" id="IPR036938">
    <property type="entry name" value="PAP2/HPO_sf"/>
</dbReference>
<dbReference type="InterPro" id="IPR000326">
    <property type="entry name" value="PAP2/HPO"/>
</dbReference>
<evidence type="ECO:0000256" key="2">
    <source>
        <dbReference type="SAM" id="SignalP"/>
    </source>
</evidence>
<sequence length="624" mass="64662">MPLLKTALLRRTAATVLVALLATSALARPEGVGTVTIAVPQTTAPLPMVQNYLAQTGVDANGVEGNKYDWGFNPVLQILSGFDKIWTLGDAAWHGGAANGDGAQDYSQVAIVNAPVWAGNMRYVLDVTGPARTEAEALAAYLDDRRAQGYSVIEGMGPLLAPIYRDNAGAVTTINHTLADFDVLNPQNPKEDDEGTEAGVEGSALLDFLALMQLMRGPAGTTSPAKYFYASPRPWRMTDTGEVIQTGDAPFGDSTIEVYDSNTGVIPALLSARDARGRGKDGGFPSGHTNAAYLAALAYAYAMPERFEELLTRASELGENRVVTGMHSPLDVMGGRIMAMAVGASVLSDPANAEAKAAAFANMQAVMAQGLPADMTLLDAADVPTNDRWADEYANASLYRQRMTYGLPQDPAMADAPVTIPAGAEVLLETRLPYLDADARRVVLATTALAGGYPLVDDSNGWGRIDIVAAAGGFGAFPGDVTVVMDADKGGLNVRDTWVHDIAGPGLLTKAGSGTLVLAGHNSYTGGTILSEGMLVARAADSLGAGEVLVEGGQLVVGAAGVVLQAPVEVTGGVLVVDAALEAGTPLIALQAPQITGAFTQAQTADGQPLAVTQTAQEITVALQ</sequence>
<gene>
    <name evidence="4" type="ORF">BVG79_01961</name>
</gene>
<dbReference type="EMBL" id="CP019937">
    <property type="protein sequence ID" value="ARO15303.1"/>
    <property type="molecule type" value="Genomic_DNA"/>
</dbReference>
<name>A0A1W6P1J8_9RHOB</name>
<dbReference type="RefSeq" id="WP_085786716.1">
    <property type="nucleotide sequence ID" value="NZ_CP019937.1"/>
</dbReference>
<feature type="signal peptide" evidence="2">
    <location>
        <begin position="1"/>
        <end position="27"/>
    </location>
</feature>
<keyword evidence="4" id="KW-0645">Protease</keyword>
<dbReference type="SUPFAM" id="SSF48317">
    <property type="entry name" value="Acid phosphatase/Vanadium-dependent haloperoxidase"/>
    <property type="match status" value="1"/>
</dbReference>
<protein>
    <submittedName>
        <fullName evidence="4">Serine protease</fullName>
    </submittedName>
</protein>
<keyword evidence="1 2" id="KW-0732">Signal</keyword>
<feature type="domain" description="Phosphatidic acid phosphatase type 2/haloperoxidase" evidence="3">
    <location>
        <begin position="205"/>
        <end position="347"/>
    </location>
</feature>
<dbReference type="KEGG" id="kro:BVG79_01961"/>
<proteinExistence type="predicted"/>
<reference evidence="4 5" key="1">
    <citation type="submission" date="2017-02" db="EMBL/GenBank/DDBJ databases">
        <title>Ketogulonicigenium robustum SPU B003 Genome sequencing and assembly.</title>
        <authorList>
            <person name="Li Y."/>
            <person name="Liu L."/>
            <person name="Wang C."/>
            <person name="Zhang M."/>
            <person name="Zhang T."/>
            <person name="Zhang Y."/>
        </authorList>
    </citation>
    <scope>NUCLEOTIDE SEQUENCE [LARGE SCALE GENOMIC DNA]</scope>
    <source>
        <strain evidence="4 5">SPU_B003</strain>
    </source>
</reference>
<dbReference type="OrthoDB" id="9804931at2"/>
<keyword evidence="5" id="KW-1185">Reference proteome</keyword>
<dbReference type="InterPro" id="IPR013425">
    <property type="entry name" value="Autotrns_rpt"/>
</dbReference>
<accession>A0A1W6P1J8</accession>